<dbReference type="GO" id="GO:0016987">
    <property type="term" value="F:sigma factor activity"/>
    <property type="evidence" value="ECO:0007669"/>
    <property type="project" value="UniProtKB-KW"/>
</dbReference>
<comment type="similarity">
    <text evidence="1">Belongs to the sigma-70 factor family. ECF subfamily.</text>
</comment>
<dbReference type="Proteomes" id="UP000071561">
    <property type="component" value="Chromosome"/>
</dbReference>
<dbReference type="NCBIfam" id="TIGR02937">
    <property type="entry name" value="sigma70-ECF"/>
    <property type="match status" value="1"/>
</dbReference>
<proteinExistence type="inferred from homology"/>
<dbReference type="KEGG" id="pcm:AY601_0391"/>
<keyword evidence="4" id="KW-0804">Transcription</keyword>
<dbReference type="InterPro" id="IPR036388">
    <property type="entry name" value="WH-like_DNA-bd_sf"/>
</dbReference>
<dbReference type="InterPro" id="IPR013324">
    <property type="entry name" value="RNA_pol_sigma_r3/r4-like"/>
</dbReference>
<evidence type="ECO:0000313" key="8">
    <source>
        <dbReference type="Proteomes" id="UP000071561"/>
    </source>
</evidence>
<evidence type="ECO:0000259" key="6">
    <source>
        <dbReference type="Pfam" id="PF08281"/>
    </source>
</evidence>
<keyword evidence="3" id="KW-0731">Sigma factor</keyword>
<protein>
    <submittedName>
        <fullName evidence="7">RNA polymerase sigma-70 factor</fullName>
    </submittedName>
</protein>
<dbReference type="SUPFAM" id="SSF88946">
    <property type="entry name" value="Sigma2 domain of RNA polymerase sigma factors"/>
    <property type="match status" value="1"/>
</dbReference>
<reference evidence="7 8" key="1">
    <citation type="submission" date="2016-03" db="EMBL/GenBank/DDBJ databases">
        <title>Complete genome sequence of Pedobacter cryoconitis PAMC 27485.</title>
        <authorList>
            <person name="Lee J."/>
            <person name="Kim O.-S."/>
        </authorList>
    </citation>
    <scope>NUCLEOTIDE SEQUENCE [LARGE SCALE GENOMIC DNA]</scope>
    <source>
        <strain evidence="7 8">PAMC 27485</strain>
    </source>
</reference>
<dbReference type="EMBL" id="CP014504">
    <property type="protein sequence ID" value="AMP97354.1"/>
    <property type="molecule type" value="Genomic_DNA"/>
</dbReference>
<dbReference type="AlphaFoldDB" id="A0A127V7R9"/>
<evidence type="ECO:0000256" key="4">
    <source>
        <dbReference type="ARBA" id="ARBA00023163"/>
    </source>
</evidence>
<dbReference type="Gene3D" id="1.10.10.10">
    <property type="entry name" value="Winged helix-like DNA-binding domain superfamily/Winged helix DNA-binding domain"/>
    <property type="match status" value="1"/>
</dbReference>
<keyword evidence="8" id="KW-1185">Reference proteome</keyword>
<dbReference type="InterPro" id="IPR039425">
    <property type="entry name" value="RNA_pol_sigma-70-like"/>
</dbReference>
<evidence type="ECO:0000259" key="5">
    <source>
        <dbReference type="Pfam" id="PF04542"/>
    </source>
</evidence>
<evidence type="ECO:0000256" key="3">
    <source>
        <dbReference type="ARBA" id="ARBA00023082"/>
    </source>
</evidence>
<dbReference type="GO" id="GO:0006352">
    <property type="term" value="P:DNA-templated transcription initiation"/>
    <property type="evidence" value="ECO:0007669"/>
    <property type="project" value="InterPro"/>
</dbReference>
<dbReference type="InterPro" id="IPR014327">
    <property type="entry name" value="RNA_pol_sigma70_bacteroid"/>
</dbReference>
<name>A0A127V7R9_9SPHI</name>
<dbReference type="SUPFAM" id="SSF88659">
    <property type="entry name" value="Sigma3 and sigma4 domains of RNA polymerase sigma factors"/>
    <property type="match status" value="1"/>
</dbReference>
<dbReference type="NCBIfam" id="TIGR02985">
    <property type="entry name" value="Sig70_bacteroi1"/>
    <property type="match status" value="1"/>
</dbReference>
<dbReference type="Pfam" id="PF08281">
    <property type="entry name" value="Sigma70_r4_2"/>
    <property type="match status" value="1"/>
</dbReference>
<dbReference type="PATRIC" id="fig|188932.3.peg.399"/>
<dbReference type="PANTHER" id="PTHR43133:SF46">
    <property type="entry name" value="RNA POLYMERASE SIGMA-70 FACTOR ECF SUBFAMILY"/>
    <property type="match status" value="1"/>
</dbReference>
<dbReference type="OrthoDB" id="655312at2"/>
<feature type="domain" description="RNA polymerase sigma factor 70 region 4 type 2" evidence="6">
    <location>
        <begin position="134"/>
        <end position="182"/>
    </location>
</feature>
<organism evidence="7 8">
    <name type="scientific">Pedobacter cryoconitis</name>
    <dbReference type="NCBI Taxonomy" id="188932"/>
    <lineage>
        <taxon>Bacteria</taxon>
        <taxon>Pseudomonadati</taxon>
        <taxon>Bacteroidota</taxon>
        <taxon>Sphingobacteriia</taxon>
        <taxon>Sphingobacteriales</taxon>
        <taxon>Sphingobacteriaceae</taxon>
        <taxon>Pedobacter</taxon>
    </lineage>
</organism>
<evidence type="ECO:0000313" key="7">
    <source>
        <dbReference type="EMBL" id="AMP97354.1"/>
    </source>
</evidence>
<dbReference type="CDD" id="cd06171">
    <property type="entry name" value="Sigma70_r4"/>
    <property type="match status" value="1"/>
</dbReference>
<dbReference type="Pfam" id="PF04542">
    <property type="entry name" value="Sigma70_r2"/>
    <property type="match status" value="1"/>
</dbReference>
<accession>A0A127V7R9</accession>
<dbReference type="RefSeq" id="WP_068395660.1">
    <property type="nucleotide sequence ID" value="NZ_CP014504.1"/>
</dbReference>
<evidence type="ECO:0000256" key="2">
    <source>
        <dbReference type="ARBA" id="ARBA00023015"/>
    </source>
</evidence>
<feature type="domain" description="RNA polymerase sigma-70 region 2" evidence="5">
    <location>
        <begin position="37"/>
        <end position="104"/>
    </location>
</feature>
<sequence length="212" mass="25049">MEILDNRGKIIVEKMPWTEEELFSRVKAGNKNAFEQLYRDHSVGIYYNLRRMTRDDELAKEILQDVFTKVWEKKAILKIDKPFQYYLFRMAQNSVTNFYRSIKRDKKMLENLQHLASEITHQPIESIKTGVEEELLLQAVDCLSPRRKKIFILCKLEGKSYEEVSRTLGISVSTVGDHIVKGTKTIKQRLIKPNSHSSFRTIHADRYWSYFL</sequence>
<dbReference type="InterPro" id="IPR013325">
    <property type="entry name" value="RNA_pol_sigma_r2"/>
</dbReference>
<dbReference type="InterPro" id="IPR007627">
    <property type="entry name" value="RNA_pol_sigma70_r2"/>
</dbReference>
<dbReference type="GO" id="GO:0003677">
    <property type="term" value="F:DNA binding"/>
    <property type="evidence" value="ECO:0007669"/>
    <property type="project" value="InterPro"/>
</dbReference>
<dbReference type="InterPro" id="IPR013249">
    <property type="entry name" value="RNA_pol_sigma70_r4_t2"/>
</dbReference>
<dbReference type="InterPro" id="IPR014284">
    <property type="entry name" value="RNA_pol_sigma-70_dom"/>
</dbReference>
<dbReference type="PANTHER" id="PTHR43133">
    <property type="entry name" value="RNA POLYMERASE ECF-TYPE SIGMA FACTO"/>
    <property type="match status" value="1"/>
</dbReference>
<keyword evidence="2" id="KW-0805">Transcription regulation</keyword>
<gene>
    <name evidence="7" type="ORF">AY601_0391</name>
</gene>
<dbReference type="Gene3D" id="1.10.1740.10">
    <property type="match status" value="1"/>
</dbReference>
<evidence type="ECO:0000256" key="1">
    <source>
        <dbReference type="ARBA" id="ARBA00010641"/>
    </source>
</evidence>